<evidence type="ECO:0000313" key="3">
    <source>
        <dbReference type="Proteomes" id="UP000037035"/>
    </source>
</evidence>
<dbReference type="VEuPathDB" id="FungiDB:VP01_4210g2"/>
<reference evidence="2 3" key="1">
    <citation type="submission" date="2015-08" db="EMBL/GenBank/DDBJ databases">
        <title>Next Generation Sequencing and Analysis of the Genome of Puccinia sorghi L Schw, the Causal Agent of Maize Common Rust.</title>
        <authorList>
            <person name="Rochi L."/>
            <person name="Burguener G."/>
            <person name="Darino M."/>
            <person name="Turjanski A."/>
            <person name="Kreff E."/>
            <person name="Dieguez M.J."/>
            <person name="Sacco F."/>
        </authorList>
    </citation>
    <scope>NUCLEOTIDE SEQUENCE [LARGE SCALE GENOMIC DNA]</scope>
    <source>
        <strain evidence="2 3">RO10H11247</strain>
    </source>
</reference>
<feature type="domain" description="Tet-like 2OG-Fe(II) oxygenase" evidence="1">
    <location>
        <begin position="31"/>
        <end position="69"/>
    </location>
</feature>
<sequence>MVNFLKTPLSLLISHSPKILFFKPPPPHGFEYDVTSGLFLFHDNEFGIDFDYQHGILKMIWKAKKYTHCAPFY</sequence>
<dbReference type="Pfam" id="PF20515">
    <property type="entry name" value="2OG-FeII_Oxy_6"/>
    <property type="match status" value="1"/>
</dbReference>
<keyword evidence="3" id="KW-1185">Reference proteome</keyword>
<proteinExistence type="predicted"/>
<evidence type="ECO:0000313" key="2">
    <source>
        <dbReference type="EMBL" id="KNZ50844.1"/>
    </source>
</evidence>
<dbReference type="Proteomes" id="UP000037035">
    <property type="component" value="Unassembled WGS sequence"/>
</dbReference>
<comment type="caution">
    <text evidence="2">The sequence shown here is derived from an EMBL/GenBank/DDBJ whole genome shotgun (WGS) entry which is preliminary data.</text>
</comment>
<dbReference type="AlphaFoldDB" id="A0A0L6UQP5"/>
<dbReference type="EMBL" id="LAVV01009292">
    <property type="protein sequence ID" value="KNZ50844.1"/>
    <property type="molecule type" value="Genomic_DNA"/>
</dbReference>
<dbReference type="InterPro" id="IPR046798">
    <property type="entry name" value="2OG-FeII_Oxy_6"/>
</dbReference>
<protein>
    <recommendedName>
        <fullName evidence="1">Tet-like 2OG-Fe(II) oxygenase domain-containing protein</fullName>
    </recommendedName>
</protein>
<gene>
    <name evidence="2" type="ORF">VP01_4210g2</name>
</gene>
<organism evidence="2 3">
    <name type="scientific">Puccinia sorghi</name>
    <dbReference type="NCBI Taxonomy" id="27349"/>
    <lineage>
        <taxon>Eukaryota</taxon>
        <taxon>Fungi</taxon>
        <taxon>Dikarya</taxon>
        <taxon>Basidiomycota</taxon>
        <taxon>Pucciniomycotina</taxon>
        <taxon>Pucciniomycetes</taxon>
        <taxon>Pucciniales</taxon>
        <taxon>Pucciniaceae</taxon>
        <taxon>Puccinia</taxon>
    </lineage>
</organism>
<name>A0A0L6UQP5_9BASI</name>
<accession>A0A0L6UQP5</accession>
<evidence type="ECO:0000259" key="1">
    <source>
        <dbReference type="Pfam" id="PF20515"/>
    </source>
</evidence>